<keyword evidence="10" id="KW-0393">Immunoglobulin domain</keyword>
<dbReference type="PROSITE" id="PS01354">
    <property type="entry name" value="HEMATOPO_REC_L_F3"/>
    <property type="match status" value="1"/>
</dbReference>
<keyword evidence="5 12" id="KW-1133">Transmembrane helix</keyword>
<dbReference type="InterPro" id="IPR007110">
    <property type="entry name" value="Ig-like_dom"/>
</dbReference>
<dbReference type="RefSeq" id="XP_012870485.1">
    <property type="nucleotide sequence ID" value="XM_013015031.1"/>
</dbReference>
<dbReference type="PANTHER" id="PTHR23037">
    <property type="entry name" value="CYTOKINE RECEPTOR"/>
    <property type="match status" value="1"/>
</dbReference>
<dbReference type="STRING" id="10020.ENSDORP00000013903"/>
<keyword evidence="4" id="KW-0732">Signal</keyword>
<evidence type="ECO:0000256" key="3">
    <source>
        <dbReference type="ARBA" id="ARBA00022692"/>
    </source>
</evidence>
<dbReference type="CTD" id="3570"/>
<dbReference type="GO" id="GO:0004896">
    <property type="term" value="F:cytokine receptor activity"/>
    <property type="evidence" value="ECO:0007669"/>
    <property type="project" value="InterPro"/>
</dbReference>
<dbReference type="FunFam" id="2.60.40.10:FF:000136">
    <property type="entry name" value="Ciliary neurotrophic factor receptor alpha"/>
    <property type="match status" value="1"/>
</dbReference>
<dbReference type="SMART" id="SM00408">
    <property type="entry name" value="IGc2"/>
    <property type="match status" value="1"/>
</dbReference>
<evidence type="ECO:0000259" key="14">
    <source>
        <dbReference type="PROSITE" id="PS50853"/>
    </source>
</evidence>
<evidence type="ECO:0000313" key="15">
    <source>
        <dbReference type="Proteomes" id="UP000081671"/>
    </source>
</evidence>
<evidence type="ECO:0000256" key="11">
    <source>
        <dbReference type="SAM" id="MobiDB-lite"/>
    </source>
</evidence>
<evidence type="ECO:0000313" key="16">
    <source>
        <dbReference type="RefSeq" id="XP_012870485.1"/>
    </source>
</evidence>
<sequence>MGHKELCEGKMGALWPEEAPSDVLTSLPGASVTLTCPVEELSDNTTVHWLLAGSPHKRWAGVGKRLLLRSVELSDTGNYSCYLDGHLAGTVHLLVDVPPRRPQLFCFRKSLIQNVTCEWSPQSAPSPMTEAVLFVEKFQNGPVYFQEPCQYFQESQKFSCQLAIPEGDQSLHSVTMCIANSVGSKLSENKAFRGYTILKPDPPTNIKVTAMPGNPRWLNVTWQDPHSWNSDFYRLHFELRYRAEWSKSFTTWLIRSSQYRCIIQDALRGTRHVVQLRAQEEFGLGQWSNWSQEVLGTPWTESRSTPAVTLYPAMQTTAEEEEDANRSSPKATSLPVQDSSSSSLPTFLAAGGSLAFGSLLCIGIILRLRRTWKSQILKEDKASIQRPCSLEQPKPPIVLVPLLATPMTTGHPGSLSTLSHSQPDARNPQSAYDMGNRDCFFPR</sequence>
<keyword evidence="7" id="KW-1015">Disulfide bond</keyword>
<dbReference type="CDD" id="cd00063">
    <property type="entry name" value="FN3"/>
    <property type="match status" value="1"/>
</dbReference>
<keyword evidence="8 16" id="KW-0675">Receptor</keyword>
<dbReference type="InterPro" id="IPR003961">
    <property type="entry name" value="FN3_dom"/>
</dbReference>
<evidence type="ECO:0000256" key="6">
    <source>
        <dbReference type="ARBA" id="ARBA00023136"/>
    </source>
</evidence>
<evidence type="ECO:0000256" key="1">
    <source>
        <dbReference type="ARBA" id="ARBA00004479"/>
    </source>
</evidence>
<reference evidence="16" key="1">
    <citation type="submission" date="2025-08" db="UniProtKB">
        <authorList>
            <consortium name="RefSeq"/>
        </authorList>
    </citation>
    <scope>IDENTIFICATION</scope>
    <source>
        <tissue evidence="16">Kidney</tissue>
    </source>
</reference>
<evidence type="ECO:0000256" key="8">
    <source>
        <dbReference type="ARBA" id="ARBA00023170"/>
    </source>
</evidence>
<dbReference type="InterPro" id="IPR013783">
    <property type="entry name" value="Ig-like_fold"/>
</dbReference>
<feature type="domain" description="Fibronectin type-III" evidence="14">
    <location>
        <begin position="202"/>
        <end position="300"/>
    </location>
</feature>
<dbReference type="InParanoid" id="A0A1S3F2P2"/>
<feature type="region of interest" description="Disordered" evidence="11">
    <location>
        <begin position="411"/>
        <end position="435"/>
    </location>
</feature>
<dbReference type="GeneID" id="105984760"/>
<dbReference type="InterPro" id="IPR015321">
    <property type="entry name" value="TypeI_recpt_CBD"/>
</dbReference>
<dbReference type="AlphaFoldDB" id="A0A1S3F2P2"/>
<evidence type="ECO:0000256" key="12">
    <source>
        <dbReference type="SAM" id="Phobius"/>
    </source>
</evidence>
<proteinExistence type="inferred from homology"/>
<protein>
    <submittedName>
        <fullName evidence="16">Interleukin-6 receptor subunit alpha</fullName>
    </submittedName>
</protein>
<organism evidence="15 16">
    <name type="scientific">Dipodomys ordii</name>
    <name type="common">Ord's kangaroo rat</name>
    <dbReference type="NCBI Taxonomy" id="10020"/>
    <lineage>
        <taxon>Eukaryota</taxon>
        <taxon>Metazoa</taxon>
        <taxon>Chordata</taxon>
        <taxon>Craniata</taxon>
        <taxon>Vertebrata</taxon>
        <taxon>Euteleostomi</taxon>
        <taxon>Mammalia</taxon>
        <taxon>Eutheria</taxon>
        <taxon>Euarchontoglires</taxon>
        <taxon>Glires</taxon>
        <taxon>Rodentia</taxon>
        <taxon>Castorimorpha</taxon>
        <taxon>Heteromyidae</taxon>
        <taxon>Dipodomyinae</taxon>
        <taxon>Dipodomys</taxon>
    </lineage>
</organism>
<keyword evidence="6 12" id="KW-0472">Membrane</keyword>
<dbReference type="FunCoup" id="A0A1S3F2P2">
    <property type="interactions" value="675"/>
</dbReference>
<feature type="compositionally biased region" description="Polar residues" evidence="11">
    <location>
        <begin position="326"/>
        <end position="338"/>
    </location>
</feature>
<evidence type="ECO:0000256" key="7">
    <source>
        <dbReference type="ARBA" id="ARBA00023157"/>
    </source>
</evidence>
<dbReference type="PROSITE" id="PS50853">
    <property type="entry name" value="FN3"/>
    <property type="match status" value="1"/>
</dbReference>
<keyword evidence="15" id="KW-1185">Reference proteome</keyword>
<feature type="domain" description="Ig-like" evidence="13">
    <location>
        <begin position="16"/>
        <end position="81"/>
    </location>
</feature>
<name>A0A1S3F2P2_DIPOR</name>
<dbReference type="Pfam" id="PF00047">
    <property type="entry name" value="ig"/>
    <property type="match status" value="1"/>
</dbReference>
<feature type="transmembrane region" description="Helical" evidence="12">
    <location>
        <begin position="347"/>
        <end position="368"/>
    </location>
</feature>
<evidence type="ECO:0000256" key="5">
    <source>
        <dbReference type="ARBA" id="ARBA00022989"/>
    </source>
</evidence>
<dbReference type="InterPro" id="IPR003598">
    <property type="entry name" value="Ig_sub2"/>
</dbReference>
<dbReference type="SMART" id="SM00409">
    <property type="entry name" value="IG"/>
    <property type="match status" value="1"/>
</dbReference>
<dbReference type="Pfam" id="PF00041">
    <property type="entry name" value="fn3"/>
    <property type="match status" value="1"/>
</dbReference>
<evidence type="ECO:0000256" key="10">
    <source>
        <dbReference type="ARBA" id="ARBA00023319"/>
    </source>
</evidence>
<feature type="region of interest" description="Disordered" evidence="11">
    <location>
        <begin position="317"/>
        <end position="340"/>
    </location>
</feature>
<dbReference type="GO" id="GO:0009897">
    <property type="term" value="C:external side of plasma membrane"/>
    <property type="evidence" value="ECO:0007669"/>
    <property type="project" value="TreeGrafter"/>
</dbReference>
<keyword evidence="3 12" id="KW-0812">Transmembrane</keyword>
<evidence type="ECO:0000256" key="4">
    <source>
        <dbReference type="ARBA" id="ARBA00022729"/>
    </source>
</evidence>
<dbReference type="SMART" id="SM00060">
    <property type="entry name" value="FN3"/>
    <property type="match status" value="1"/>
</dbReference>
<feature type="compositionally biased region" description="Polar residues" evidence="11">
    <location>
        <begin position="414"/>
        <end position="430"/>
    </location>
</feature>
<evidence type="ECO:0000256" key="2">
    <source>
        <dbReference type="ARBA" id="ARBA00010890"/>
    </source>
</evidence>
<dbReference type="GO" id="GO:0016064">
    <property type="term" value="P:immunoglobulin mediated immune response"/>
    <property type="evidence" value="ECO:0007669"/>
    <property type="project" value="TreeGrafter"/>
</dbReference>
<dbReference type="PANTHER" id="PTHR23037:SF22">
    <property type="entry name" value="CYTOKINE RECEPTOR COMMON SUBUNIT BETA"/>
    <property type="match status" value="1"/>
</dbReference>
<dbReference type="Pfam" id="PF09240">
    <property type="entry name" value="IL6Ra-bind"/>
    <property type="match status" value="1"/>
</dbReference>
<dbReference type="Proteomes" id="UP000081671">
    <property type="component" value="Unplaced"/>
</dbReference>
<dbReference type="InterPro" id="IPR003599">
    <property type="entry name" value="Ig_sub"/>
</dbReference>
<dbReference type="PROSITE" id="PS50835">
    <property type="entry name" value="IG_LIKE"/>
    <property type="match status" value="1"/>
</dbReference>
<dbReference type="SUPFAM" id="SSF48726">
    <property type="entry name" value="Immunoglobulin"/>
    <property type="match status" value="1"/>
</dbReference>
<accession>A0A1S3F2P2</accession>
<dbReference type="InterPro" id="IPR013151">
    <property type="entry name" value="Immunoglobulin_dom"/>
</dbReference>
<comment type="similarity">
    <text evidence="2">Belongs to the type I cytokine receptor family. Type 3 subfamily.</text>
</comment>
<dbReference type="OrthoDB" id="8634471at2759"/>
<dbReference type="KEGG" id="dord:105984760"/>
<dbReference type="SUPFAM" id="SSF49265">
    <property type="entry name" value="Fibronectin type III"/>
    <property type="match status" value="2"/>
</dbReference>
<dbReference type="Gene3D" id="2.60.40.10">
    <property type="entry name" value="Immunoglobulins"/>
    <property type="match status" value="3"/>
</dbReference>
<evidence type="ECO:0000256" key="9">
    <source>
        <dbReference type="ARBA" id="ARBA00023180"/>
    </source>
</evidence>
<dbReference type="InterPro" id="IPR036179">
    <property type="entry name" value="Ig-like_dom_sf"/>
</dbReference>
<evidence type="ECO:0000259" key="13">
    <source>
        <dbReference type="PROSITE" id="PS50835"/>
    </source>
</evidence>
<comment type="subcellular location">
    <subcellularLocation>
        <location evidence="1">Membrane</location>
        <topology evidence="1">Single-pass type I membrane protein</topology>
    </subcellularLocation>
</comment>
<dbReference type="InterPro" id="IPR003530">
    <property type="entry name" value="Hematopoietin_rcpt_L_F3_CS"/>
</dbReference>
<gene>
    <name evidence="16" type="primary">Il6r</name>
</gene>
<dbReference type="InterPro" id="IPR036116">
    <property type="entry name" value="FN3_sf"/>
</dbReference>
<keyword evidence="9" id="KW-0325">Glycoprotein</keyword>